<dbReference type="AlphaFoldDB" id="A0A4R9JU48"/>
<gene>
    <name evidence="1" type="ORF">EHQ59_03010</name>
</gene>
<name>A0A4R9JU48_9LEPT</name>
<comment type="caution">
    <text evidence="1">The sequence shown here is derived from an EMBL/GenBank/DDBJ whole genome shotgun (WGS) entry which is preliminary data.</text>
</comment>
<organism evidence="1 2">
    <name type="scientific">Leptospira kemamanensis</name>
    <dbReference type="NCBI Taxonomy" id="2484942"/>
    <lineage>
        <taxon>Bacteria</taxon>
        <taxon>Pseudomonadati</taxon>
        <taxon>Spirochaetota</taxon>
        <taxon>Spirochaetia</taxon>
        <taxon>Leptospirales</taxon>
        <taxon>Leptospiraceae</taxon>
        <taxon>Leptospira</taxon>
    </lineage>
</organism>
<dbReference type="EMBL" id="RQGG01000009">
    <property type="protein sequence ID" value="TGL55770.1"/>
    <property type="molecule type" value="Genomic_DNA"/>
</dbReference>
<keyword evidence="2" id="KW-1185">Reference proteome</keyword>
<evidence type="ECO:0000313" key="1">
    <source>
        <dbReference type="EMBL" id="TGL55770.1"/>
    </source>
</evidence>
<accession>A0A4R9JU48</accession>
<evidence type="ECO:0000313" key="2">
    <source>
        <dbReference type="Proteomes" id="UP000297609"/>
    </source>
</evidence>
<dbReference type="OrthoDB" id="330464at2"/>
<sequence length="183" mass="21694">MLEIRYYSKQVLNTPFHQVDLATVSLDALWFDVFFLRTGQGKISPFPKSLDSISNLHLKALHVILANLLYDQESEIPEFPKETFFDYLTNTLPKLCEIVPDYTTWTTDAERAEELVRSVFHSLNLTPKNETKEYFHDRYRSIDSRERMRILDETKKAQERAKEILRQLKQKEEEEAASKYNRE</sequence>
<dbReference type="Proteomes" id="UP000297609">
    <property type="component" value="Unassembled WGS sequence"/>
</dbReference>
<reference evidence="1" key="1">
    <citation type="journal article" date="2019" name="PLoS Negl. Trop. Dis.">
        <title>Revisiting the worldwide diversity of Leptospira species in the environment.</title>
        <authorList>
            <person name="Vincent A.T."/>
            <person name="Schiettekatte O."/>
            <person name="Bourhy P."/>
            <person name="Veyrier F.J."/>
            <person name="Picardeau M."/>
        </authorList>
    </citation>
    <scope>NUCLEOTIDE SEQUENCE [LARGE SCALE GENOMIC DNA]</scope>
    <source>
        <strain evidence="1">201702454</strain>
    </source>
</reference>
<protein>
    <submittedName>
        <fullName evidence="1">Uncharacterized protein</fullName>
    </submittedName>
</protein>
<dbReference type="RefSeq" id="WP_135617666.1">
    <property type="nucleotide sequence ID" value="NZ_RQGG01000009.1"/>
</dbReference>
<proteinExistence type="predicted"/>